<sequence length="186" mass="22092">MEKTQTYNAPSLLSITRKVVIATSPPEVCNQVFDMIPCKKLVKIRKPKTELNELLIVTKDLKNAIDNNNATKITKNVFIPNNKVIENAIEHIFYIDRFDDISKLQYGTRYQYFISMEIKRQREIHPFLKNVEYMKLAAQKWVDYKMYYVMSKEDLDKERKKYEEIVSCKDVSKFHNNKKILIWSAN</sequence>
<evidence type="ECO:0000313" key="1">
    <source>
        <dbReference type="EMBL" id="QKU35418.1"/>
    </source>
</evidence>
<protein>
    <submittedName>
        <fullName evidence="1">Putative orfan</fullName>
    </submittedName>
</protein>
<dbReference type="KEGG" id="vg:80518846"/>
<dbReference type="GeneID" id="80518846"/>
<dbReference type="EMBL" id="KY523104">
    <property type="protein sequence ID" value="QKU35418.1"/>
    <property type="molecule type" value="Genomic_DNA"/>
</dbReference>
<name>A0A6N1NVJ7_9VIRU</name>
<reference evidence="1" key="1">
    <citation type="submission" date="2017-01" db="EMBL/GenBank/DDBJ databases">
        <authorList>
            <person name="Assis F.L."/>
            <person name="Abrahao J.S."/>
            <person name="Silva L."/>
            <person name="Khalil J.B."/>
            <person name="Rodrigues R."/>
            <person name="Silva L.S."/>
            <person name="Arantes T."/>
            <person name="Boratto P."/>
            <person name="Andrade M."/>
            <person name="Kroon E.G."/>
            <person name="Ribeiro B."/>
            <person name="Bergier I."/>
            <person name="Seligmann H."/>
            <person name="Ghigo E."/>
            <person name="Colson P."/>
            <person name="Levasseur A."/>
            <person name="Raoult D."/>
            <person name="Scola B.L."/>
        </authorList>
    </citation>
    <scope>NUCLEOTIDE SEQUENCE</scope>
    <source>
        <strain evidence="1">Soda lake</strain>
    </source>
</reference>
<proteinExistence type="predicted"/>
<dbReference type="RefSeq" id="YP_010782082.1">
    <property type="nucleotide sequence ID" value="NC_075039.1"/>
</dbReference>
<reference evidence="1" key="2">
    <citation type="journal article" date="2018" name="Nat. Commun.">
        <title>Tailed giant Tupanvirus possesses the most complete translational apparatus of the known virosphere.</title>
        <authorList>
            <person name="Abrahao J."/>
            <person name="Silva L."/>
            <person name="Silva L.S."/>
            <person name="Khalil J.Y.B."/>
            <person name="Rodrigues R."/>
            <person name="Arantes T."/>
            <person name="Assis F."/>
            <person name="Boratto P."/>
            <person name="Andrade M."/>
            <person name="Kroon E.G."/>
            <person name="Ribeiro B."/>
            <person name="Bergier I."/>
            <person name="Seligmann H."/>
            <person name="Ghigo E."/>
            <person name="Colson P."/>
            <person name="Levasseur A."/>
            <person name="Kroemer G."/>
            <person name="Raoult D."/>
            <person name="La Scola B."/>
        </authorList>
    </citation>
    <scope>NUCLEOTIDE SEQUENCE [LARGE SCALE GENOMIC DNA]</scope>
    <source>
        <strain evidence="1">Soda lake</strain>
    </source>
</reference>
<accession>A0A6N1NVJ7</accession>
<organism evidence="1">
    <name type="scientific">Tupanvirus soda lake</name>
    <dbReference type="NCBI Taxonomy" id="2126985"/>
    <lineage>
        <taxon>Viruses</taxon>
        <taxon>Varidnaviria</taxon>
        <taxon>Bamfordvirae</taxon>
        <taxon>Nucleocytoviricota</taxon>
        <taxon>Megaviricetes</taxon>
        <taxon>Imitervirales</taxon>
        <taxon>Mimiviridae</taxon>
        <taxon>Megamimivirinae</taxon>
        <taxon>Tupanvirus</taxon>
        <taxon>Tupanvirus salinum</taxon>
    </lineage>
</organism>